<evidence type="ECO:0000313" key="3">
    <source>
        <dbReference type="Proteomes" id="UP000325313"/>
    </source>
</evidence>
<feature type="region of interest" description="Disordered" evidence="1">
    <location>
        <begin position="60"/>
        <end position="88"/>
    </location>
</feature>
<protein>
    <submittedName>
        <fullName evidence="2">Uncharacterized protein</fullName>
    </submittedName>
</protein>
<comment type="caution">
    <text evidence="2">The sequence shown here is derived from an EMBL/GenBank/DDBJ whole genome shotgun (WGS) entry which is preliminary data.</text>
</comment>
<dbReference type="Proteomes" id="UP000325313">
    <property type="component" value="Unassembled WGS sequence"/>
</dbReference>
<feature type="compositionally biased region" description="Low complexity" evidence="1">
    <location>
        <begin position="60"/>
        <end position="81"/>
    </location>
</feature>
<organism evidence="2 3">
    <name type="scientific">Puccinia graminis f. sp. tritici</name>
    <dbReference type="NCBI Taxonomy" id="56615"/>
    <lineage>
        <taxon>Eukaryota</taxon>
        <taxon>Fungi</taxon>
        <taxon>Dikarya</taxon>
        <taxon>Basidiomycota</taxon>
        <taxon>Pucciniomycotina</taxon>
        <taxon>Pucciniomycetes</taxon>
        <taxon>Pucciniales</taxon>
        <taxon>Pucciniaceae</taxon>
        <taxon>Puccinia</taxon>
    </lineage>
</organism>
<feature type="compositionally biased region" description="Low complexity" evidence="1">
    <location>
        <begin position="226"/>
        <end position="238"/>
    </location>
</feature>
<evidence type="ECO:0000256" key="1">
    <source>
        <dbReference type="SAM" id="MobiDB-lite"/>
    </source>
</evidence>
<accession>A0A5B0NIP6</accession>
<gene>
    <name evidence="2" type="ORF">PGTUg99_016713</name>
</gene>
<sequence length="238" mass="25551">MERKLTIRSPFNVFDGEQSQEERFSILKDTLQSRLALSLSLGHDVGLSTCAVVKLPLIRSRSPPSSTSSSSSSSSSPTSPSYHDPAESIRSIPSYHQHQNSASLTLLVTSSASSLSHLTRSARLPSLPAHLSLSLSLPILALSLLLSSPSQLVQPSPVHISVALQPLIGGSPQLILKLNKHKHKHTLTHTNPGPSLAQPVSSRAIDPELEPVNSVKKQPRLRVRDPQSSSIDSSSDQP</sequence>
<feature type="region of interest" description="Disordered" evidence="1">
    <location>
        <begin position="182"/>
        <end position="238"/>
    </location>
</feature>
<reference evidence="2 3" key="1">
    <citation type="submission" date="2019-05" db="EMBL/GenBank/DDBJ databases">
        <title>Emergence of the Ug99 lineage of the wheat stem rust pathogen through somatic hybridization.</title>
        <authorList>
            <person name="Li F."/>
            <person name="Upadhyaya N.M."/>
            <person name="Sperschneider J."/>
            <person name="Matny O."/>
            <person name="Nguyen-Phuc H."/>
            <person name="Mago R."/>
            <person name="Raley C."/>
            <person name="Miller M.E."/>
            <person name="Silverstein K.A.T."/>
            <person name="Henningsen E."/>
            <person name="Hirsch C.D."/>
            <person name="Visser B."/>
            <person name="Pretorius Z.A."/>
            <person name="Steffenson B.J."/>
            <person name="Schwessinger B."/>
            <person name="Dodds P.N."/>
            <person name="Figueroa M."/>
        </authorList>
    </citation>
    <scope>NUCLEOTIDE SEQUENCE [LARGE SCALE GENOMIC DNA]</scope>
    <source>
        <strain evidence="2 3">Ug99</strain>
    </source>
</reference>
<evidence type="ECO:0000313" key="2">
    <source>
        <dbReference type="EMBL" id="KAA1088000.1"/>
    </source>
</evidence>
<dbReference type="EMBL" id="VDEP01000408">
    <property type="protein sequence ID" value="KAA1088000.1"/>
    <property type="molecule type" value="Genomic_DNA"/>
</dbReference>
<name>A0A5B0NIP6_PUCGR</name>
<proteinExistence type="predicted"/>
<dbReference type="AlphaFoldDB" id="A0A5B0NIP6"/>